<keyword evidence="11 16" id="KW-0472">Membrane</keyword>
<feature type="transmembrane region" description="Helical" evidence="16">
    <location>
        <begin position="407"/>
        <end position="430"/>
    </location>
</feature>
<accession>A0A5M8PWR2</accession>
<evidence type="ECO:0000256" key="14">
    <source>
        <dbReference type="ARBA" id="ARBA00032575"/>
    </source>
</evidence>
<dbReference type="AlphaFoldDB" id="A0A5M8PWR2"/>
<reference evidence="17 18" key="1">
    <citation type="submission" date="2019-09" db="EMBL/GenBank/DDBJ databases">
        <title>The hologenome of the rock-dwelling lichen Lasallia pustulata.</title>
        <authorList>
            <person name="Greshake Tzovaras B."/>
            <person name="Segers F."/>
            <person name="Bicker A."/>
            <person name="Dal Grande F."/>
            <person name="Otte J."/>
            <person name="Hankeln T."/>
            <person name="Schmitt I."/>
            <person name="Ebersberger I."/>
        </authorList>
    </citation>
    <scope>NUCLEOTIDE SEQUENCE [LARGE SCALE GENOMIC DNA]</scope>
    <source>
        <strain evidence="17">A1-1</strain>
    </source>
</reference>
<name>A0A5M8PWR2_9LECA</name>
<evidence type="ECO:0000256" key="13">
    <source>
        <dbReference type="ARBA" id="ARBA00031543"/>
    </source>
</evidence>
<keyword evidence="8 17" id="KW-0808">Transferase</keyword>
<dbReference type="PANTHER" id="PTHR12726">
    <property type="entry name" value="CERAMIDE GLUCOSYLTRANSFERASE"/>
    <property type="match status" value="1"/>
</dbReference>
<comment type="pathway">
    <text evidence="2">Lipid metabolism; sphingolipid metabolism.</text>
</comment>
<comment type="subcellular location">
    <subcellularLocation>
        <location evidence="1">Membrane</location>
        <topology evidence="1">Multi-pass membrane protein</topology>
    </subcellularLocation>
</comment>
<evidence type="ECO:0000256" key="12">
    <source>
        <dbReference type="ARBA" id="ARBA00031017"/>
    </source>
</evidence>
<keyword evidence="10 16" id="KW-1133">Transmembrane helix</keyword>
<comment type="similarity">
    <text evidence="4">Belongs to the glycosyltransferase 2 family.</text>
</comment>
<comment type="caution">
    <text evidence="17">The sequence shown here is derived from an EMBL/GenBank/DDBJ whole genome shotgun (WGS) entry which is preliminary data.</text>
</comment>
<feature type="compositionally biased region" description="Pro residues" evidence="15">
    <location>
        <begin position="223"/>
        <end position="234"/>
    </location>
</feature>
<feature type="region of interest" description="Disordered" evidence="15">
    <location>
        <begin position="223"/>
        <end position="246"/>
    </location>
</feature>
<evidence type="ECO:0000256" key="3">
    <source>
        <dbReference type="ARBA" id="ARBA00004991"/>
    </source>
</evidence>
<evidence type="ECO:0000256" key="5">
    <source>
        <dbReference type="ARBA" id="ARBA00012699"/>
    </source>
</evidence>
<evidence type="ECO:0000256" key="1">
    <source>
        <dbReference type="ARBA" id="ARBA00004141"/>
    </source>
</evidence>
<dbReference type="EC" id="2.4.1.80" evidence="5"/>
<evidence type="ECO:0000256" key="15">
    <source>
        <dbReference type="SAM" id="MobiDB-lite"/>
    </source>
</evidence>
<dbReference type="OrthoDB" id="1483400at2759"/>
<dbReference type="EMBL" id="VXIT01000004">
    <property type="protein sequence ID" value="KAA6413499.1"/>
    <property type="molecule type" value="Genomic_DNA"/>
</dbReference>
<evidence type="ECO:0000256" key="11">
    <source>
        <dbReference type="ARBA" id="ARBA00023136"/>
    </source>
</evidence>
<feature type="compositionally biased region" description="Low complexity" evidence="15">
    <location>
        <begin position="235"/>
        <end position="245"/>
    </location>
</feature>
<feature type="transmembrane region" description="Helical" evidence="16">
    <location>
        <begin position="26"/>
        <end position="50"/>
    </location>
</feature>
<dbReference type="InterPro" id="IPR025993">
    <property type="entry name" value="Ceramide_glucosylTrfase"/>
</dbReference>
<evidence type="ECO:0000256" key="16">
    <source>
        <dbReference type="SAM" id="Phobius"/>
    </source>
</evidence>
<keyword evidence="9 16" id="KW-0812">Transmembrane</keyword>
<feature type="transmembrane region" description="Helical" evidence="16">
    <location>
        <begin position="450"/>
        <end position="470"/>
    </location>
</feature>
<dbReference type="PANTHER" id="PTHR12726:SF0">
    <property type="entry name" value="CERAMIDE GLUCOSYLTRANSFERASE"/>
    <property type="match status" value="1"/>
</dbReference>
<evidence type="ECO:0000313" key="18">
    <source>
        <dbReference type="Proteomes" id="UP000324767"/>
    </source>
</evidence>
<dbReference type="InterPro" id="IPR029044">
    <property type="entry name" value="Nucleotide-diphossugar_trans"/>
</dbReference>
<evidence type="ECO:0000256" key="6">
    <source>
        <dbReference type="ARBA" id="ARBA00019988"/>
    </source>
</evidence>
<evidence type="ECO:0000313" key="17">
    <source>
        <dbReference type="EMBL" id="KAA6413499.1"/>
    </source>
</evidence>
<dbReference type="GO" id="GO:0008120">
    <property type="term" value="F:ceramide glucosyltransferase activity"/>
    <property type="evidence" value="ECO:0007669"/>
    <property type="project" value="UniProtKB-EC"/>
</dbReference>
<dbReference type="GO" id="GO:0006679">
    <property type="term" value="P:glucosylceramide biosynthetic process"/>
    <property type="evidence" value="ECO:0007669"/>
    <property type="project" value="TreeGrafter"/>
</dbReference>
<dbReference type="Proteomes" id="UP000324767">
    <property type="component" value="Unassembled WGS sequence"/>
</dbReference>
<evidence type="ECO:0000256" key="8">
    <source>
        <dbReference type="ARBA" id="ARBA00022679"/>
    </source>
</evidence>
<comment type="pathway">
    <text evidence="3">Sphingolipid metabolism.</text>
</comment>
<organism evidence="17 18">
    <name type="scientific">Lasallia pustulata</name>
    <dbReference type="NCBI Taxonomy" id="136370"/>
    <lineage>
        <taxon>Eukaryota</taxon>
        <taxon>Fungi</taxon>
        <taxon>Dikarya</taxon>
        <taxon>Ascomycota</taxon>
        <taxon>Pezizomycotina</taxon>
        <taxon>Lecanoromycetes</taxon>
        <taxon>OSLEUM clade</taxon>
        <taxon>Umbilicariomycetidae</taxon>
        <taxon>Umbilicariales</taxon>
        <taxon>Umbilicariaceae</taxon>
        <taxon>Lasallia</taxon>
    </lineage>
</organism>
<gene>
    <name evidence="17" type="ORF">FRX48_03245</name>
</gene>
<dbReference type="SUPFAM" id="SSF53448">
    <property type="entry name" value="Nucleotide-diphospho-sugar transferases"/>
    <property type="match status" value="1"/>
</dbReference>
<protein>
    <recommendedName>
        <fullName evidence="6">Ceramide glucosyltransferase</fullName>
        <ecNumber evidence="5">2.4.1.80</ecNumber>
    </recommendedName>
    <alternativeName>
        <fullName evidence="13">Glucosylceramide synthase</fullName>
    </alternativeName>
    <alternativeName>
        <fullName evidence="14">UDP-glucose ceramide glucosyltransferase</fullName>
    </alternativeName>
    <alternativeName>
        <fullName evidence="12">UDP-glucose:N-acylsphingosine D-glucosyltransferase</fullName>
    </alternativeName>
</protein>
<dbReference type="UniPathway" id="UPA00222"/>
<proteinExistence type="inferred from homology"/>
<keyword evidence="7" id="KW-0328">Glycosyltransferase</keyword>
<dbReference type="GO" id="GO:0016020">
    <property type="term" value="C:membrane"/>
    <property type="evidence" value="ECO:0007669"/>
    <property type="project" value="UniProtKB-SubCell"/>
</dbReference>
<evidence type="ECO:0000256" key="10">
    <source>
        <dbReference type="ARBA" id="ARBA00022989"/>
    </source>
</evidence>
<evidence type="ECO:0000256" key="4">
    <source>
        <dbReference type="ARBA" id="ARBA00006739"/>
    </source>
</evidence>
<evidence type="ECO:0000256" key="2">
    <source>
        <dbReference type="ARBA" id="ARBA00004760"/>
    </source>
</evidence>
<evidence type="ECO:0000256" key="9">
    <source>
        <dbReference type="ARBA" id="ARBA00022692"/>
    </source>
</evidence>
<sequence>MLLAREAVESLGPLCMFFPSHDPPMWLEIVAVACLIWYVFILTVISIGFVQIRRNFSTVPPKAVSPTLPIASVPHVTILRPVKGLEPHLYDCLAATFHQTYPRSKLTIYLCISWRDDPAFPILQQLLADFPNYDAKILVEEEDPNLSGKDGREYNLGPNPKIRNMSRGYREAKGDIIWIIDCNVWISCGVAGRMVDGLCGLHPSSRGRKYKFVHQLPLVLDVPPSPHPTSPSSPPISSTSTASTSHLAGPLPFPQNLLSLAGGRLEEMFQSTTHAKFYTGINTCAVAPCIVGKSNMFRRSHLNSLTTTHPARSPGIDFFSDNICEDHLIGDLLWRTPVPASVLASAEREGRAPAVGPPPGTSNIRDVDTTWGNHFLLPGDLAIQPTSSLPLCQYLARRVRWLRVRKFTVTLATLIEPGVESLLCSSYGAFGLTSLPWCRARLHIPSSWPAFWLVWAANVAAWMAVDWVVFRRLRAGRTVERGPGCRVGAETGGEGWVEWGRRGWGGRFWRGRFGWWRFGAGRGGVEGEEVLGRGRYEGS</sequence>
<evidence type="ECO:0000256" key="7">
    <source>
        <dbReference type="ARBA" id="ARBA00022676"/>
    </source>
</evidence>